<sequence length="73" mass="8427">MERCASRSPLGLAEKEIQKINWPYQIRSLFSKASKRSLFHSKITNTNNRDPMVIRVPVIVHFNLKDEADKNAS</sequence>
<evidence type="ECO:0000313" key="2">
    <source>
        <dbReference type="Proteomes" id="UP000185003"/>
    </source>
</evidence>
<dbReference type="EMBL" id="FSRA01000002">
    <property type="protein sequence ID" value="SIO53325.1"/>
    <property type="molecule type" value="Genomic_DNA"/>
</dbReference>
<dbReference type="STRING" id="536979.SAMN04488055_5392"/>
<keyword evidence="2" id="KW-1185">Reference proteome</keyword>
<organism evidence="1 2">
    <name type="scientific">Chitinophaga niabensis</name>
    <dbReference type="NCBI Taxonomy" id="536979"/>
    <lineage>
        <taxon>Bacteria</taxon>
        <taxon>Pseudomonadati</taxon>
        <taxon>Bacteroidota</taxon>
        <taxon>Chitinophagia</taxon>
        <taxon>Chitinophagales</taxon>
        <taxon>Chitinophagaceae</taxon>
        <taxon>Chitinophaga</taxon>
    </lineage>
</organism>
<accession>A0A1N6K9U3</accession>
<protein>
    <submittedName>
        <fullName evidence="1">Uncharacterized protein</fullName>
    </submittedName>
</protein>
<dbReference type="AlphaFoldDB" id="A0A1N6K9U3"/>
<gene>
    <name evidence="1" type="ORF">SAMN04488055_5392</name>
</gene>
<dbReference type="Proteomes" id="UP000185003">
    <property type="component" value="Unassembled WGS sequence"/>
</dbReference>
<name>A0A1N6K9U3_9BACT</name>
<proteinExistence type="predicted"/>
<evidence type="ECO:0000313" key="1">
    <source>
        <dbReference type="EMBL" id="SIO53325.1"/>
    </source>
</evidence>
<reference evidence="1 2" key="1">
    <citation type="submission" date="2016-11" db="EMBL/GenBank/DDBJ databases">
        <authorList>
            <person name="Jaros S."/>
            <person name="Januszkiewicz K."/>
            <person name="Wedrychowicz H."/>
        </authorList>
    </citation>
    <scope>NUCLEOTIDE SEQUENCE [LARGE SCALE GENOMIC DNA]</scope>
    <source>
        <strain evidence="1 2">DSM 24787</strain>
    </source>
</reference>